<feature type="coiled-coil region" evidence="1">
    <location>
        <begin position="12"/>
        <end position="46"/>
    </location>
</feature>
<keyword evidence="3" id="KW-1185">Reference proteome</keyword>
<dbReference type="PANTHER" id="PTHR14240:SF1">
    <property type="entry name" value="PROTEIN FANTOM-RELATED"/>
    <property type="match status" value="1"/>
</dbReference>
<gene>
    <name evidence="2" type="ORF">DICVIV_06225</name>
</gene>
<dbReference type="GO" id="GO:1905515">
    <property type="term" value="P:non-motile cilium assembly"/>
    <property type="evidence" value="ECO:0007669"/>
    <property type="project" value="TreeGrafter"/>
</dbReference>
<dbReference type="STRING" id="29172.A0A0D8XZF3"/>
<protein>
    <submittedName>
        <fullName evidence="2">Uncharacterized protein</fullName>
    </submittedName>
</protein>
<dbReference type="AlphaFoldDB" id="A0A0D8XZF3"/>
<reference evidence="2 3" key="1">
    <citation type="submission" date="2013-11" db="EMBL/GenBank/DDBJ databases">
        <title>Draft genome of the bovine lungworm Dictyocaulus viviparus.</title>
        <authorList>
            <person name="Mitreva M."/>
        </authorList>
    </citation>
    <scope>NUCLEOTIDE SEQUENCE [LARGE SCALE GENOMIC DNA]</scope>
    <source>
        <strain evidence="2 3">HannoverDv2000</strain>
    </source>
</reference>
<dbReference type="EMBL" id="KN716296">
    <property type="protein sequence ID" value="KJH47701.1"/>
    <property type="molecule type" value="Genomic_DNA"/>
</dbReference>
<evidence type="ECO:0000256" key="1">
    <source>
        <dbReference type="SAM" id="Coils"/>
    </source>
</evidence>
<dbReference type="GO" id="GO:0035869">
    <property type="term" value="C:ciliary transition zone"/>
    <property type="evidence" value="ECO:0007669"/>
    <property type="project" value="TreeGrafter"/>
</dbReference>
<name>A0A0D8XZF3_DICVI</name>
<organism evidence="2 3">
    <name type="scientific">Dictyocaulus viviparus</name>
    <name type="common">Bovine lungworm</name>
    <dbReference type="NCBI Taxonomy" id="29172"/>
    <lineage>
        <taxon>Eukaryota</taxon>
        <taxon>Metazoa</taxon>
        <taxon>Ecdysozoa</taxon>
        <taxon>Nematoda</taxon>
        <taxon>Chromadorea</taxon>
        <taxon>Rhabditida</taxon>
        <taxon>Rhabditina</taxon>
        <taxon>Rhabditomorpha</taxon>
        <taxon>Strongyloidea</taxon>
        <taxon>Metastrongylidae</taxon>
        <taxon>Dictyocaulus</taxon>
    </lineage>
</organism>
<dbReference type="OrthoDB" id="5852942at2759"/>
<dbReference type="Proteomes" id="UP000053766">
    <property type="component" value="Unassembled WGS sequence"/>
</dbReference>
<sequence>MVFRPPIEKWSRVELEEHFHSAYQQLQAAQKRVSEQEKKINILNTRLRSSILDRSSKNDTLEEQMKFSELQKENKIMALKLKAVRHQILTYTAPSARSITGPAVTAN</sequence>
<evidence type="ECO:0000313" key="2">
    <source>
        <dbReference type="EMBL" id="KJH47701.1"/>
    </source>
</evidence>
<dbReference type="PANTHER" id="PTHR14240">
    <property type="entry name" value="RETINITIS PIGMENTOSA GTPASE REGULATOR-INTERACTING PROTEIN"/>
    <property type="match status" value="1"/>
</dbReference>
<reference evidence="3" key="2">
    <citation type="journal article" date="2016" name="Sci. Rep.">
        <title>Dictyocaulus viviparus genome, variome and transcriptome elucidate lungworm biology and support future intervention.</title>
        <authorList>
            <person name="McNulty S.N."/>
            <person name="Strube C."/>
            <person name="Rosa B.A."/>
            <person name="Martin J.C."/>
            <person name="Tyagi R."/>
            <person name="Choi Y.J."/>
            <person name="Wang Q."/>
            <person name="Hallsworth Pepin K."/>
            <person name="Zhang X."/>
            <person name="Ozersky P."/>
            <person name="Wilson R.K."/>
            <person name="Sternberg P.W."/>
            <person name="Gasser R.B."/>
            <person name="Mitreva M."/>
        </authorList>
    </citation>
    <scope>NUCLEOTIDE SEQUENCE [LARGE SCALE GENOMIC DNA]</scope>
    <source>
        <strain evidence="3">HannoverDv2000</strain>
    </source>
</reference>
<accession>A0A0D8XZF3</accession>
<evidence type="ECO:0000313" key="3">
    <source>
        <dbReference type="Proteomes" id="UP000053766"/>
    </source>
</evidence>
<proteinExistence type="predicted"/>
<dbReference type="InterPro" id="IPR031139">
    <property type="entry name" value="RPGRIP1_fam"/>
</dbReference>
<keyword evidence="1" id="KW-0175">Coiled coil</keyword>